<proteinExistence type="predicted"/>
<comment type="caution">
    <text evidence="1">The sequence shown here is derived from an EMBL/GenBank/DDBJ whole genome shotgun (WGS) entry which is preliminary data.</text>
</comment>
<name>A0ACB8KPM6_CITSI</name>
<organism evidence="1 2">
    <name type="scientific">Citrus sinensis</name>
    <name type="common">Sweet orange</name>
    <name type="synonym">Citrus aurantium var. sinensis</name>
    <dbReference type="NCBI Taxonomy" id="2711"/>
    <lineage>
        <taxon>Eukaryota</taxon>
        <taxon>Viridiplantae</taxon>
        <taxon>Streptophyta</taxon>
        <taxon>Embryophyta</taxon>
        <taxon>Tracheophyta</taxon>
        <taxon>Spermatophyta</taxon>
        <taxon>Magnoliopsida</taxon>
        <taxon>eudicotyledons</taxon>
        <taxon>Gunneridae</taxon>
        <taxon>Pentapetalae</taxon>
        <taxon>rosids</taxon>
        <taxon>malvids</taxon>
        <taxon>Sapindales</taxon>
        <taxon>Rutaceae</taxon>
        <taxon>Aurantioideae</taxon>
        <taxon>Citrus</taxon>
    </lineage>
</organism>
<evidence type="ECO:0000313" key="1">
    <source>
        <dbReference type="EMBL" id="KAH9756412.1"/>
    </source>
</evidence>
<evidence type="ECO:0000313" key="2">
    <source>
        <dbReference type="Proteomes" id="UP000829398"/>
    </source>
</evidence>
<sequence>MAATPNRQFKNICVLSGFTYGKHKEFVEAAIDLGRSIAARKLHLVYGGGNRGLSKMVSEAAFIRGSQVLGIIPRVLKPLGSSCDSSTGEELVVSGMQERITEMLNHADAFIFLPGDLATLEALITLASWAHLHIHQKPIGLLNVNNFYDGFIAFLNHAIKNYFIPSNVKKLFICAHTANELLDMLQAYKPEPDPWTFVLERPNNDGNSSRSSAMSKEVDEEKEFNYEKGGEHGPDRWGEIHSEWSACKNGTMQSPIDLLNERVEVVSHLGRLKRSYKPSNATLRNRGHDIMLQWKGGAGTILINGTKYVLQQCHWHSPSEHTIDGKRFALEAHMVHESHDGKVAVVGIVYKIGRPDSFLASISDHLRNISGSNERDATVGVIDPRAIKIGSSKYYRYIGSLTVPPCTENVTWTIVRKVRSVTREQVRLLRVAVHDESNTNARPLQPINMRSVKLYKPDEENENC</sequence>
<dbReference type="EMBL" id="CM039174">
    <property type="protein sequence ID" value="KAH9756412.1"/>
    <property type="molecule type" value="Genomic_DNA"/>
</dbReference>
<gene>
    <name evidence="1" type="ORF">KPL71_016066</name>
</gene>
<reference evidence="2" key="1">
    <citation type="journal article" date="2023" name="Hortic. Res.">
        <title>A chromosome-level phased genome enabling allele-level studies in sweet orange: a case study on citrus Huanglongbing tolerance.</title>
        <authorList>
            <person name="Wu B."/>
            <person name="Yu Q."/>
            <person name="Deng Z."/>
            <person name="Duan Y."/>
            <person name="Luo F."/>
            <person name="Gmitter F. Jr."/>
        </authorList>
    </citation>
    <scope>NUCLEOTIDE SEQUENCE [LARGE SCALE GENOMIC DNA]</scope>
    <source>
        <strain evidence="2">cv. Valencia</strain>
    </source>
</reference>
<keyword evidence="2" id="KW-1185">Reference proteome</keyword>
<dbReference type="Proteomes" id="UP000829398">
    <property type="component" value="Chromosome 5"/>
</dbReference>
<protein>
    <submittedName>
        <fullName evidence="1">Alpha carbonic anhydrase 7</fullName>
    </submittedName>
</protein>
<accession>A0ACB8KPM6</accession>